<accession>A0ABU9D6I2</accession>
<feature type="transmembrane region" description="Helical" evidence="2">
    <location>
        <begin position="399"/>
        <end position="419"/>
    </location>
</feature>
<evidence type="ECO:0000256" key="2">
    <source>
        <dbReference type="SAM" id="Phobius"/>
    </source>
</evidence>
<keyword evidence="2" id="KW-1133">Transmembrane helix</keyword>
<organism evidence="4 5">
    <name type="scientific">Thermithiobacillus plumbiphilus</name>
    <dbReference type="NCBI Taxonomy" id="1729899"/>
    <lineage>
        <taxon>Bacteria</taxon>
        <taxon>Pseudomonadati</taxon>
        <taxon>Pseudomonadota</taxon>
        <taxon>Acidithiobacillia</taxon>
        <taxon>Acidithiobacillales</taxon>
        <taxon>Thermithiobacillaceae</taxon>
        <taxon>Thermithiobacillus</taxon>
    </lineage>
</organism>
<dbReference type="InterPro" id="IPR020011">
    <property type="entry name" value="FimV_C"/>
</dbReference>
<feature type="region of interest" description="Disordered" evidence="1">
    <location>
        <begin position="156"/>
        <end position="185"/>
    </location>
</feature>
<dbReference type="Pfam" id="PF25800">
    <property type="entry name" value="FimV_N"/>
    <property type="match status" value="1"/>
</dbReference>
<dbReference type="Gene3D" id="1.25.40.10">
    <property type="entry name" value="Tetratricopeptide repeat domain"/>
    <property type="match status" value="1"/>
</dbReference>
<keyword evidence="2" id="KW-0812">Transmembrane</keyword>
<proteinExistence type="predicted"/>
<evidence type="ECO:0000256" key="1">
    <source>
        <dbReference type="SAM" id="MobiDB-lite"/>
    </source>
</evidence>
<keyword evidence="2" id="KW-0472">Membrane</keyword>
<protein>
    <submittedName>
        <fullName evidence="4">FimV/HubP family polar landmark protein</fullName>
    </submittedName>
</protein>
<dbReference type="Proteomes" id="UP001446205">
    <property type="component" value="Unassembled WGS sequence"/>
</dbReference>
<feature type="region of interest" description="Disordered" evidence="1">
    <location>
        <begin position="272"/>
        <end position="315"/>
    </location>
</feature>
<dbReference type="InterPro" id="IPR020012">
    <property type="entry name" value="LysM_FimV"/>
</dbReference>
<comment type="caution">
    <text evidence="4">The sequence shown here is derived from an EMBL/GenBank/DDBJ whole genome shotgun (WGS) entry which is preliminary data.</text>
</comment>
<feature type="domain" description="FimV N-terminal" evidence="3">
    <location>
        <begin position="24"/>
        <end position="124"/>
    </location>
</feature>
<evidence type="ECO:0000313" key="4">
    <source>
        <dbReference type="EMBL" id="MEK8088293.1"/>
    </source>
</evidence>
<gene>
    <name evidence="4" type="ORF">WOB96_00810</name>
</gene>
<dbReference type="InterPro" id="IPR011990">
    <property type="entry name" value="TPR-like_helical_dom_sf"/>
</dbReference>
<dbReference type="NCBIfam" id="TIGR03505">
    <property type="entry name" value="FimV_core"/>
    <property type="match status" value="1"/>
</dbReference>
<feature type="compositionally biased region" description="Low complexity" evidence="1">
    <location>
        <begin position="274"/>
        <end position="293"/>
    </location>
</feature>
<dbReference type="RefSeq" id="WP_341369359.1">
    <property type="nucleotide sequence ID" value="NZ_JBBPCO010000001.1"/>
</dbReference>
<dbReference type="InterPro" id="IPR057840">
    <property type="entry name" value="FimV_N"/>
</dbReference>
<name>A0ABU9D6I2_9PROT</name>
<dbReference type="NCBIfam" id="TIGR03504">
    <property type="entry name" value="FimV_Cterm"/>
    <property type="match status" value="1"/>
</dbReference>
<dbReference type="InterPro" id="IPR038440">
    <property type="entry name" value="FimV_C_sf"/>
</dbReference>
<evidence type="ECO:0000259" key="3">
    <source>
        <dbReference type="Pfam" id="PF25800"/>
    </source>
</evidence>
<keyword evidence="5" id="KW-1185">Reference proteome</keyword>
<reference evidence="4 5" key="1">
    <citation type="submission" date="2024-04" db="EMBL/GenBank/DDBJ databases">
        <authorList>
            <person name="Abashina T."/>
            <person name="Shaikin A."/>
        </authorList>
    </citation>
    <scope>NUCLEOTIDE SEQUENCE [LARGE SCALE GENOMIC DNA]</scope>
    <source>
        <strain evidence="4 5">AAFK</strain>
    </source>
</reference>
<sequence length="800" mass="85179">MRSKILGGLLLGAGLMAPTVSWSLGLGDMTVLSGPGEPFRAQIPLRSVTAEDLDALRVRLASPAAFDSIGVQRAPGVEQLNFRIKSGGTPVVLVSSSRPLPAGSLHFLVELEWGGGKLIKDYLARMRYPESPVASPVLPQPVITVPVAPSQAMPVQRPTVASSGNQAHAMPRHASRPAPQPIGPGQQWSRVAIYGPVTGKDNLYRIASRMRGDNGLGLSQVMAALYQHNPDAFLGGNPDVLRPGAVLKAPPLNLIQAMSDADAVRILTRREAGAAKPHARPAAPVSPAVVQPVKPEPGTRPVSAPAQVRPAAPGQPDFYISPAAATASAATAGSATVSASVQALQEENLANKKAYELLSQTVTRLNQKMGEQQKHLLELQAQSDATLRNSPDALLKNPLMLLMVGSNALLLVLVLYLLWRQRRSSRDIAAAQASLRSMEKEKVLQSREQNRTARRQKIDSQAVAIATPAAVPAVQKEAAPAQITEQVLASTESPEVDALDQAELYLTYGRVQQAQEALETALTQQPGRKEVYVKLLDLYAKQSKLDDYLDLAERMRGRFGKDNPAWRGVMAQGALLFPGNPLFEDQPVAAATPNPASGFMELDLSDNAPAAVRDSDHSFEELAAAQENSSPEPGGQEVATAGSNIIDFDLGGLEFDPASARAGSRVLKDSVVSTSEVAEFNLDLAPESGLAKAHEDVFAALDREFSALEEVVTPSSSESFTPEREEGLFLDLAPATAVAPDPASETDLTDWDGMDTKLDLAKAYVDMGDSESARELLQEIAQQGDARVRSEAQQLLAAIG</sequence>
<dbReference type="EMBL" id="JBBPCO010000001">
    <property type="protein sequence ID" value="MEK8088293.1"/>
    <property type="molecule type" value="Genomic_DNA"/>
</dbReference>
<dbReference type="Gene3D" id="1.20.58.2200">
    <property type="match status" value="1"/>
</dbReference>
<evidence type="ECO:0000313" key="5">
    <source>
        <dbReference type="Proteomes" id="UP001446205"/>
    </source>
</evidence>